<keyword evidence="2" id="KW-0813">Transport</keyword>
<evidence type="ECO:0000313" key="6">
    <source>
        <dbReference type="EMBL" id="MBP2171351.1"/>
    </source>
</evidence>
<dbReference type="InterPro" id="IPR003593">
    <property type="entry name" value="AAA+_ATPase"/>
</dbReference>
<organism evidence="6 7">
    <name type="scientific">Winslowiella toletana</name>
    <dbReference type="NCBI Taxonomy" id="92490"/>
    <lineage>
        <taxon>Bacteria</taxon>
        <taxon>Pseudomonadati</taxon>
        <taxon>Pseudomonadota</taxon>
        <taxon>Gammaproteobacteria</taxon>
        <taxon>Enterobacterales</taxon>
        <taxon>Erwiniaceae</taxon>
        <taxon>Winslowiella</taxon>
    </lineage>
</organism>
<evidence type="ECO:0000256" key="3">
    <source>
        <dbReference type="ARBA" id="ARBA00022741"/>
    </source>
</evidence>
<proteinExistence type="inferred from homology"/>
<dbReference type="SMART" id="SM00382">
    <property type="entry name" value="AAA"/>
    <property type="match status" value="1"/>
</dbReference>
<sequence>MKQQQGKDVTLTGIRKVYGDVIALPNVNLSVRRGEFCTLLGASGSGKTTLLKIIAGFETPDQGRVCIAGKDVSRTPIADRNIGMVFQNYALFPHMSVFENVAFSLRMRRLAEVDIERKVSEALALVSLEEYRKRMPGELSGGQQQRTALARALVFNPDILLMDEPLGALDKNLRQSIQLQIKQLHQELGLTVVFVTHDQEEAMNLSDTIVIMENGNIVESGAPEHLYRQPGTPFVAGFLGECNFIPQEGAATLGIRPEHLLLGSSGQPMSQRHRGEIQMATFCGMHWKLFIASLGQTIIAYAPPDIPPLERTPGQVIDWGFRSRDAIAFAE</sequence>
<reference evidence="7" key="1">
    <citation type="submission" date="2023-07" db="EMBL/GenBank/DDBJ databases">
        <title>Genome mining of underrepresented organisms for secondary metabolites.</title>
        <authorList>
            <person name="D'Agostino P.M."/>
        </authorList>
    </citation>
    <scope>NUCLEOTIDE SEQUENCE [LARGE SCALE GENOMIC DNA]</scope>
    <source>
        <strain evidence="7">WS4403</strain>
    </source>
</reference>
<evidence type="ECO:0000256" key="4">
    <source>
        <dbReference type="ARBA" id="ARBA00022840"/>
    </source>
</evidence>
<dbReference type="InterPro" id="IPR003439">
    <property type="entry name" value="ABC_transporter-like_ATP-bd"/>
</dbReference>
<dbReference type="EMBL" id="JAGGMQ010000001">
    <property type="protein sequence ID" value="MBP2171351.1"/>
    <property type="molecule type" value="Genomic_DNA"/>
</dbReference>
<keyword evidence="7" id="KW-1185">Reference proteome</keyword>
<dbReference type="InterPro" id="IPR013611">
    <property type="entry name" value="Transp-assoc_OB_typ2"/>
</dbReference>
<dbReference type="Pfam" id="PF08402">
    <property type="entry name" value="TOBE_2"/>
    <property type="match status" value="1"/>
</dbReference>
<evidence type="ECO:0000256" key="1">
    <source>
        <dbReference type="ARBA" id="ARBA00006526"/>
    </source>
</evidence>
<dbReference type="SUPFAM" id="SSF50331">
    <property type="entry name" value="MOP-like"/>
    <property type="match status" value="1"/>
</dbReference>
<dbReference type="SUPFAM" id="SSF52540">
    <property type="entry name" value="P-loop containing nucleoside triphosphate hydrolases"/>
    <property type="match status" value="1"/>
</dbReference>
<comment type="similarity">
    <text evidence="1">Belongs to the ABC transporter superfamily. Drug exporter-2 (TC 3.A.1.117) family.</text>
</comment>
<dbReference type="PANTHER" id="PTHR42781">
    <property type="entry name" value="SPERMIDINE/PUTRESCINE IMPORT ATP-BINDING PROTEIN POTA"/>
    <property type="match status" value="1"/>
</dbReference>
<feature type="domain" description="ABC transporter" evidence="5">
    <location>
        <begin position="9"/>
        <end position="239"/>
    </location>
</feature>
<evidence type="ECO:0000259" key="5">
    <source>
        <dbReference type="PROSITE" id="PS50893"/>
    </source>
</evidence>
<dbReference type="RefSeq" id="WP_017802297.1">
    <property type="nucleotide sequence ID" value="NZ_JAGGMQ010000001.1"/>
</dbReference>
<gene>
    <name evidence="6" type="ORF">J2125_004543</name>
</gene>
<dbReference type="InterPro" id="IPR050093">
    <property type="entry name" value="ABC_SmlMolc_Importer"/>
</dbReference>
<protein>
    <submittedName>
        <fullName evidence="6">ABC-type Fe3+/spermidine/putrescine transport system ATPase subunit</fullName>
    </submittedName>
</protein>
<evidence type="ECO:0000313" key="7">
    <source>
        <dbReference type="Proteomes" id="UP001195624"/>
    </source>
</evidence>
<dbReference type="InterPro" id="IPR027417">
    <property type="entry name" value="P-loop_NTPase"/>
</dbReference>
<keyword evidence="3" id="KW-0547">Nucleotide-binding</keyword>
<comment type="caution">
    <text evidence="6">The sequence shown here is derived from an EMBL/GenBank/DDBJ whole genome shotgun (WGS) entry which is preliminary data.</text>
</comment>
<dbReference type="PROSITE" id="PS50893">
    <property type="entry name" value="ABC_TRANSPORTER_2"/>
    <property type="match status" value="1"/>
</dbReference>
<keyword evidence="4" id="KW-0067">ATP-binding</keyword>
<dbReference type="Pfam" id="PF00005">
    <property type="entry name" value="ABC_tran"/>
    <property type="match status" value="1"/>
</dbReference>
<dbReference type="InterPro" id="IPR008995">
    <property type="entry name" value="Mo/tungstate-bd_C_term_dom"/>
</dbReference>
<dbReference type="Proteomes" id="UP001195624">
    <property type="component" value="Unassembled WGS sequence"/>
</dbReference>
<accession>A0ABS4PFD8</accession>
<name>A0ABS4PFD8_9GAMM</name>
<dbReference type="Gene3D" id="3.40.50.300">
    <property type="entry name" value="P-loop containing nucleotide triphosphate hydrolases"/>
    <property type="match status" value="1"/>
</dbReference>
<dbReference type="PANTHER" id="PTHR42781:SF4">
    <property type="entry name" value="SPERMIDINE_PUTRESCINE IMPORT ATP-BINDING PROTEIN POTA"/>
    <property type="match status" value="1"/>
</dbReference>
<evidence type="ECO:0000256" key="2">
    <source>
        <dbReference type="ARBA" id="ARBA00022448"/>
    </source>
</evidence>